<dbReference type="SMART" id="SM00293">
    <property type="entry name" value="PWWP"/>
    <property type="match status" value="1"/>
</dbReference>
<keyword evidence="2 5" id="KW-0863">Zinc-finger</keyword>
<reference evidence="9 10" key="1">
    <citation type="submission" date="2013-11" db="EMBL/GenBank/DDBJ databases">
        <title>Genome sequencing of Stegodyphus mimosarum.</title>
        <authorList>
            <person name="Bechsgaard J."/>
        </authorList>
    </citation>
    <scope>NUCLEOTIDE SEQUENCE [LARGE SCALE GENOMIC DNA]</scope>
</reference>
<dbReference type="PANTHER" id="PTHR46453">
    <property type="entry name" value="PROTEIN KINASE C-BINDING PROTEIN 1"/>
    <property type="match status" value="1"/>
</dbReference>
<dbReference type="Gene3D" id="2.30.30.140">
    <property type="match status" value="1"/>
</dbReference>
<evidence type="ECO:0000256" key="1">
    <source>
        <dbReference type="ARBA" id="ARBA00022723"/>
    </source>
</evidence>
<dbReference type="OMA" id="CWICHEL"/>
<dbReference type="InterPro" id="IPR036427">
    <property type="entry name" value="Bromodomain-like_sf"/>
</dbReference>
<name>A0A087TDG1_STEMI</name>
<dbReference type="InterPro" id="IPR001841">
    <property type="entry name" value="Znf_RING"/>
</dbReference>
<dbReference type="STRING" id="407821.A0A087TDG1"/>
<gene>
    <name evidence="9" type="ORF">X975_18611</name>
</gene>
<keyword evidence="9" id="KW-0418">Kinase</keyword>
<evidence type="ECO:0000313" key="10">
    <source>
        <dbReference type="Proteomes" id="UP000054359"/>
    </source>
</evidence>
<dbReference type="GO" id="GO:0005634">
    <property type="term" value="C:nucleus"/>
    <property type="evidence" value="ECO:0007669"/>
    <property type="project" value="TreeGrafter"/>
</dbReference>
<organism evidence="9 10">
    <name type="scientific">Stegodyphus mimosarum</name>
    <name type="common">African social velvet spider</name>
    <dbReference type="NCBI Taxonomy" id="407821"/>
    <lineage>
        <taxon>Eukaryota</taxon>
        <taxon>Metazoa</taxon>
        <taxon>Ecdysozoa</taxon>
        <taxon>Arthropoda</taxon>
        <taxon>Chelicerata</taxon>
        <taxon>Arachnida</taxon>
        <taxon>Araneae</taxon>
        <taxon>Araneomorphae</taxon>
        <taxon>Entelegynae</taxon>
        <taxon>Eresoidea</taxon>
        <taxon>Eresidae</taxon>
        <taxon>Stegodyphus</taxon>
    </lineage>
</organism>
<dbReference type="PROSITE" id="PS50089">
    <property type="entry name" value="ZF_RING_2"/>
    <property type="match status" value="1"/>
</dbReference>
<evidence type="ECO:0000256" key="5">
    <source>
        <dbReference type="PROSITE-ProRule" id="PRU00175"/>
    </source>
</evidence>
<dbReference type="Gene3D" id="1.20.920.10">
    <property type="entry name" value="Bromodomain-like"/>
    <property type="match status" value="1"/>
</dbReference>
<keyword evidence="10" id="KW-1185">Reference proteome</keyword>
<evidence type="ECO:0000259" key="8">
    <source>
        <dbReference type="PROSITE" id="PS50812"/>
    </source>
</evidence>
<dbReference type="InterPro" id="IPR000313">
    <property type="entry name" value="PWWP_dom"/>
</dbReference>
<dbReference type="SUPFAM" id="SSF57850">
    <property type="entry name" value="RING/U-box"/>
    <property type="match status" value="1"/>
</dbReference>
<dbReference type="GO" id="GO:0005737">
    <property type="term" value="C:cytoplasm"/>
    <property type="evidence" value="ECO:0007669"/>
    <property type="project" value="TreeGrafter"/>
</dbReference>
<keyword evidence="1" id="KW-0479">Metal-binding</keyword>
<proteinExistence type="predicted"/>
<dbReference type="AlphaFoldDB" id="A0A087TDG1"/>
<dbReference type="Proteomes" id="UP000054359">
    <property type="component" value="Unassembled WGS sequence"/>
</dbReference>
<dbReference type="EMBL" id="KK114725">
    <property type="protein sequence ID" value="KFM63150.1"/>
    <property type="molecule type" value="Genomic_DNA"/>
</dbReference>
<dbReference type="InterPro" id="IPR013083">
    <property type="entry name" value="Znf_RING/FYVE/PHD"/>
</dbReference>
<dbReference type="PROSITE" id="PS50812">
    <property type="entry name" value="PWWP"/>
    <property type="match status" value="1"/>
</dbReference>
<dbReference type="Gene3D" id="3.30.40.10">
    <property type="entry name" value="Zinc/RING finger domain, C3HC4 (zinc finger)"/>
    <property type="match status" value="1"/>
</dbReference>
<dbReference type="SUPFAM" id="SSF47370">
    <property type="entry name" value="Bromodomain"/>
    <property type="match status" value="1"/>
</dbReference>
<evidence type="ECO:0000256" key="4">
    <source>
        <dbReference type="ARBA" id="ARBA00023117"/>
    </source>
</evidence>
<keyword evidence="4" id="KW-0103">Bromodomain</keyword>
<feature type="region of interest" description="Disordered" evidence="6">
    <location>
        <begin position="1"/>
        <end position="52"/>
    </location>
</feature>
<dbReference type="SUPFAM" id="SSF63748">
    <property type="entry name" value="Tudor/PWWP/MBT"/>
    <property type="match status" value="1"/>
</dbReference>
<dbReference type="CDD" id="cd20160">
    <property type="entry name" value="PWWP_PRKCBP1"/>
    <property type="match status" value="1"/>
</dbReference>
<dbReference type="GO" id="GO:0003714">
    <property type="term" value="F:transcription corepressor activity"/>
    <property type="evidence" value="ECO:0007669"/>
    <property type="project" value="TreeGrafter"/>
</dbReference>
<accession>A0A087TDG1</accession>
<dbReference type="GO" id="GO:0008270">
    <property type="term" value="F:zinc ion binding"/>
    <property type="evidence" value="ECO:0007669"/>
    <property type="project" value="UniProtKB-KW"/>
</dbReference>
<keyword evidence="3" id="KW-0862">Zinc</keyword>
<sequence>MPSRKVKANEGLMRRSSRTPRQMENIAVLPQSSKKRKNFPSPSSEDRSRKQIKKTIDGRNMDLFCWICHELGQDEICSTCCRAFHSSCLSKKMNFKDGMCPECQLKTIDGSDLLFPLSQDKLQRLLSYAVTQVYKSVKVPSCLWRWPSTEENVKLGQIIDGEILIDKLNGDKNHYKSVAAFYSDVKFILHNSHILYGANSNEVQGAKKLLKRFKTELMDIEACPECYENKISEVRFLPDFFSRICKQPHTIIWAKLKGFPYWPAKSLKVVDDTADVRFFGTHDKAFVPVNNCFLMSREYPTPKTPKQNKFHDAMEELNEYISRYNKEIGTFSFAEGKMAYKPENVDCDISEIVEMEERDNSFTVTGNDVVDNTLLLTASETTLSGG</sequence>
<dbReference type="Pfam" id="PF00855">
    <property type="entry name" value="PWWP"/>
    <property type="match status" value="1"/>
</dbReference>
<protein>
    <submittedName>
        <fullName evidence="9">Protein kinase C-binding protein 1</fullName>
    </submittedName>
</protein>
<feature type="domain" description="PWWP" evidence="8">
    <location>
        <begin position="248"/>
        <end position="298"/>
    </location>
</feature>
<feature type="domain" description="RING-type" evidence="7">
    <location>
        <begin position="65"/>
        <end position="104"/>
    </location>
</feature>
<evidence type="ECO:0000256" key="3">
    <source>
        <dbReference type="ARBA" id="ARBA00022833"/>
    </source>
</evidence>
<keyword evidence="9" id="KW-0808">Transferase</keyword>
<evidence type="ECO:0000313" key="9">
    <source>
        <dbReference type="EMBL" id="KFM63150.1"/>
    </source>
</evidence>
<evidence type="ECO:0000259" key="7">
    <source>
        <dbReference type="PROSITE" id="PS50089"/>
    </source>
</evidence>
<evidence type="ECO:0000256" key="2">
    <source>
        <dbReference type="ARBA" id="ARBA00022771"/>
    </source>
</evidence>
<dbReference type="GO" id="GO:0016301">
    <property type="term" value="F:kinase activity"/>
    <property type="evidence" value="ECO:0007669"/>
    <property type="project" value="UniProtKB-KW"/>
</dbReference>
<feature type="non-terminal residue" evidence="9">
    <location>
        <position position="386"/>
    </location>
</feature>
<dbReference type="OrthoDB" id="298344at2759"/>
<dbReference type="PANTHER" id="PTHR46453:SF5">
    <property type="entry name" value="PROTEIN KINASE C-BINDING PROTEIN 1 ISOFORM X1"/>
    <property type="match status" value="1"/>
</dbReference>
<evidence type="ECO:0000256" key="6">
    <source>
        <dbReference type="SAM" id="MobiDB-lite"/>
    </source>
</evidence>